<organism evidence="13 14">
    <name type="scientific">Sphaceloma murrayae</name>
    <dbReference type="NCBI Taxonomy" id="2082308"/>
    <lineage>
        <taxon>Eukaryota</taxon>
        <taxon>Fungi</taxon>
        <taxon>Dikarya</taxon>
        <taxon>Ascomycota</taxon>
        <taxon>Pezizomycotina</taxon>
        <taxon>Dothideomycetes</taxon>
        <taxon>Dothideomycetidae</taxon>
        <taxon>Myriangiales</taxon>
        <taxon>Elsinoaceae</taxon>
        <taxon>Sphaceloma</taxon>
    </lineage>
</organism>
<evidence type="ECO:0000256" key="10">
    <source>
        <dbReference type="SAM" id="MobiDB-lite"/>
    </source>
</evidence>
<feature type="domain" description="TLC" evidence="12">
    <location>
        <begin position="187"/>
        <end position="403"/>
    </location>
</feature>
<sequence>MAAQQDTEPFPATISKSSSTSDTYSNGRIRPHRKSSGLGGDPRGDTGAAALATIQTQGVTDSAIGRASSEKLPRQSKRRKAKSLFRRWVRFSFKHTWVNPLVAILVILALYAINPTKANPLHSAIFLSYPLPKPLTASPDTPVQYGKGRADFAFVGFYIIVFSFTREFLMQRMIRPLAIRMGITSRAKQARFMEQFYTAIYFGIFGPFGMYIMSRTPVWYFNTRAFYEGFPHKTHEGIFKAYYLLQASYWAQQWLVLVLMLEKPRKDFKELVLHHVVTLSLIWLSYRFHFTYIGIAVYITHDISDFFLATSKVLNYLDSPITLPYFFLFICIWTYMRHYINLRILWSVLTEFRTIGPWELNWETQQYKCFLSQCITFGLLATLQAVNMFWLFLILRIAVRFVVTKRGKDERSEDEDEEEDEESVERDADEVEEKAAQKAVAVSGEGRENGEVRLRRSERNGGPGAPKVLVNGAPMVEEGRPVKKNR</sequence>
<dbReference type="EMBL" id="NKHZ01000032">
    <property type="protein sequence ID" value="PNS19297.1"/>
    <property type="molecule type" value="Genomic_DNA"/>
</dbReference>
<feature type="compositionally biased region" description="Low complexity" evidence="10">
    <location>
        <begin position="13"/>
        <end position="25"/>
    </location>
</feature>
<dbReference type="InterPro" id="IPR006634">
    <property type="entry name" value="TLC-dom"/>
</dbReference>
<keyword evidence="14" id="KW-1185">Reference proteome</keyword>
<evidence type="ECO:0000256" key="11">
    <source>
        <dbReference type="SAM" id="Phobius"/>
    </source>
</evidence>
<dbReference type="FunCoup" id="A0A2K1QW62">
    <property type="interactions" value="542"/>
</dbReference>
<reference evidence="13 14" key="1">
    <citation type="submission" date="2017-06" db="EMBL/GenBank/DDBJ databases">
        <title>Draft genome sequence of a variant of Elsinoe murrayae.</title>
        <authorList>
            <person name="Cheng Q."/>
        </authorList>
    </citation>
    <scope>NUCLEOTIDE SEQUENCE [LARGE SCALE GENOMIC DNA]</scope>
    <source>
        <strain evidence="13 14">CQ-2017a</strain>
    </source>
</reference>
<dbReference type="InParanoid" id="A0A2K1QW62"/>
<evidence type="ECO:0000256" key="9">
    <source>
        <dbReference type="PROSITE-ProRule" id="PRU00205"/>
    </source>
</evidence>
<evidence type="ECO:0000256" key="5">
    <source>
        <dbReference type="ARBA" id="ARBA00022824"/>
    </source>
</evidence>
<dbReference type="GO" id="GO:0005789">
    <property type="term" value="C:endoplasmic reticulum membrane"/>
    <property type="evidence" value="ECO:0007669"/>
    <property type="project" value="UniProtKB-SubCell"/>
</dbReference>
<feature type="compositionally biased region" description="Acidic residues" evidence="10">
    <location>
        <begin position="412"/>
        <end position="432"/>
    </location>
</feature>
<evidence type="ECO:0000256" key="3">
    <source>
        <dbReference type="ARBA" id="ARBA00022679"/>
    </source>
</evidence>
<feature type="compositionally biased region" description="Basic and acidic residues" evidence="10">
    <location>
        <begin position="445"/>
        <end position="459"/>
    </location>
</feature>
<proteinExistence type="inferred from homology"/>
<dbReference type="PANTHER" id="PTHR12560">
    <property type="entry name" value="LONGEVITY ASSURANCE FACTOR 1 LAG1"/>
    <property type="match status" value="1"/>
</dbReference>
<dbReference type="InterPro" id="IPR016439">
    <property type="entry name" value="Lag1/Lac1-like"/>
</dbReference>
<comment type="caution">
    <text evidence="13">The sequence shown here is derived from an EMBL/GenBank/DDBJ whole genome shotgun (WGS) entry which is preliminary data.</text>
</comment>
<comment type="subcellular location">
    <subcellularLocation>
        <location evidence="1">Endoplasmic reticulum membrane</location>
        <topology evidence="1">Multi-pass membrane protein</topology>
    </subcellularLocation>
</comment>
<keyword evidence="4 9" id="KW-0812">Transmembrane</keyword>
<dbReference type="OrthoDB" id="3053196at2759"/>
<accession>A0A2K1QW62</accession>
<dbReference type="AlphaFoldDB" id="A0A2K1QW62"/>
<dbReference type="STRING" id="2082308.A0A2K1QW62"/>
<protein>
    <submittedName>
        <fullName evidence="13">Sphingosine N-acyltransferase lac1</fullName>
    </submittedName>
</protein>
<evidence type="ECO:0000313" key="14">
    <source>
        <dbReference type="Proteomes" id="UP000243797"/>
    </source>
</evidence>
<feature type="region of interest" description="Disordered" evidence="10">
    <location>
        <begin position="409"/>
        <end position="486"/>
    </location>
</feature>
<evidence type="ECO:0000313" key="13">
    <source>
        <dbReference type="EMBL" id="PNS19297.1"/>
    </source>
</evidence>
<keyword evidence="8" id="KW-0325">Glycoprotein</keyword>
<evidence type="ECO:0000256" key="2">
    <source>
        <dbReference type="ARBA" id="ARBA00009808"/>
    </source>
</evidence>
<name>A0A2K1QW62_9PEZI</name>
<dbReference type="Pfam" id="PF03798">
    <property type="entry name" value="TRAM_LAG1_CLN8"/>
    <property type="match status" value="1"/>
</dbReference>
<feature type="transmembrane region" description="Helical" evidence="11">
    <location>
        <begin position="319"/>
        <end position="336"/>
    </location>
</feature>
<evidence type="ECO:0000256" key="6">
    <source>
        <dbReference type="ARBA" id="ARBA00022989"/>
    </source>
</evidence>
<evidence type="ECO:0000256" key="4">
    <source>
        <dbReference type="ARBA" id="ARBA00022692"/>
    </source>
</evidence>
<keyword evidence="7 9" id="KW-0472">Membrane</keyword>
<evidence type="ECO:0000256" key="1">
    <source>
        <dbReference type="ARBA" id="ARBA00004477"/>
    </source>
</evidence>
<feature type="region of interest" description="Disordered" evidence="10">
    <location>
        <begin position="1"/>
        <end position="47"/>
    </location>
</feature>
<evidence type="ECO:0000259" key="12">
    <source>
        <dbReference type="PROSITE" id="PS50922"/>
    </source>
</evidence>
<dbReference type="Proteomes" id="UP000243797">
    <property type="component" value="Unassembled WGS sequence"/>
</dbReference>
<dbReference type="PROSITE" id="PS50922">
    <property type="entry name" value="TLC"/>
    <property type="match status" value="1"/>
</dbReference>
<gene>
    <name evidence="13" type="ORF">CAC42_2474</name>
</gene>
<keyword evidence="5" id="KW-0256">Endoplasmic reticulum</keyword>
<feature type="transmembrane region" description="Helical" evidence="11">
    <location>
        <begin position="152"/>
        <end position="169"/>
    </location>
</feature>
<dbReference type="SMART" id="SM00724">
    <property type="entry name" value="TLC"/>
    <property type="match status" value="1"/>
</dbReference>
<keyword evidence="6 11" id="KW-1133">Transmembrane helix</keyword>
<evidence type="ECO:0000256" key="7">
    <source>
        <dbReference type="ARBA" id="ARBA00023136"/>
    </source>
</evidence>
<evidence type="ECO:0000256" key="8">
    <source>
        <dbReference type="ARBA" id="ARBA00023180"/>
    </source>
</evidence>
<keyword evidence="13" id="KW-0012">Acyltransferase</keyword>
<dbReference type="GO" id="GO:0046513">
    <property type="term" value="P:ceramide biosynthetic process"/>
    <property type="evidence" value="ECO:0007669"/>
    <property type="project" value="InterPro"/>
</dbReference>
<feature type="transmembrane region" description="Helical" evidence="11">
    <location>
        <begin position="375"/>
        <end position="399"/>
    </location>
</feature>
<keyword evidence="3 13" id="KW-0808">Transferase</keyword>
<feature type="transmembrane region" description="Helical" evidence="11">
    <location>
        <begin position="196"/>
        <end position="221"/>
    </location>
</feature>
<comment type="similarity">
    <text evidence="2">Belongs to the sphingosine N-acyltransferase family.</text>
</comment>
<feature type="compositionally biased region" description="Basic and acidic residues" evidence="10">
    <location>
        <begin position="477"/>
        <end position="486"/>
    </location>
</feature>
<feature type="transmembrane region" description="Helical" evidence="11">
    <location>
        <begin position="273"/>
        <end position="299"/>
    </location>
</feature>
<dbReference type="PANTHER" id="PTHR12560:SF11">
    <property type="entry name" value="CERAMIDE SYNTHASE LAC1-RELATED"/>
    <property type="match status" value="1"/>
</dbReference>
<dbReference type="GO" id="GO:0050291">
    <property type="term" value="F:sphingosine N-acyltransferase activity"/>
    <property type="evidence" value="ECO:0007669"/>
    <property type="project" value="InterPro"/>
</dbReference>
<feature type="transmembrane region" description="Helical" evidence="11">
    <location>
        <begin position="96"/>
        <end position="113"/>
    </location>
</feature>